<evidence type="ECO:0000313" key="3">
    <source>
        <dbReference type="Proteomes" id="UP000076967"/>
    </source>
</evidence>
<evidence type="ECO:0000256" key="1">
    <source>
        <dbReference type="SAM" id="Coils"/>
    </source>
</evidence>
<dbReference type="STRING" id="494026.PGLA_24995"/>
<dbReference type="EMBL" id="LVJH01000070">
    <property type="protein sequence ID" value="OAB34156.1"/>
    <property type="molecule type" value="Genomic_DNA"/>
</dbReference>
<evidence type="ECO:0000313" key="2">
    <source>
        <dbReference type="EMBL" id="OAB34156.1"/>
    </source>
</evidence>
<dbReference type="RefSeq" id="WP_068537899.1">
    <property type="nucleotide sequence ID" value="NZ_LVJH01000070.1"/>
</dbReference>
<gene>
    <name evidence="2" type="ORF">PGLA_24995</name>
</gene>
<dbReference type="Proteomes" id="UP000076967">
    <property type="component" value="Unassembled WGS sequence"/>
</dbReference>
<keyword evidence="3" id="KW-1185">Reference proteome</keyword>
<protein>
    <submittedName>
        <fullName evidence="2">Uncharacterized protein</fullName>
    </submittedName>
</protein>
<comment type="caution">
    <text evidence="2">The sequence shown here is derived from an EMBL/GenBank/DDBJ whole genome shotgun (WGS) entry which is preliminary data.</text>
</comment>
<feature type="coiled-coil region" evidence="1">
    <location>
        <begin position="24"/>
        <end position="71"/>
    </location>
</feature>
<dbReference type="OrthoDB" id="2625231at2"/>
<name>A0A168DFP4_9BACL</name>
<sequence>MNKQEIVNRLLSLPAEIATAEEVVLQANATLVSAKELLQQKEDDLLLGNMIDGKNAEIRSAQMRLNTLNEREGLTDAEMELKNAVTRLGRSRDEFRALQAVTSLLKEDVA</sequence>
<keyword evidence="1" id="KW-0175">Coiled coil</keyword>
<organism evidence="2 3">
    <name type="scientific">Paenibacillus glacialis</name>
    <dbReference type="NCBI Taxonomy" id="494026"/>
    <lineage>
        <taxon>Bacteria</taxon>
        <taxon>Bacillati</taxon>
        <taxon>Bacillota</taxon>
        <taxon>Bacilli</taxon>
        <taxon>Bacillales</taxon>
        <taxon>Paenibacillaceae</taxon>
        <taxon>Paenibacillus</taxon>
    </lineage>
</organism>
<accession>A0A168DFP4</accession>
<reference evidence="2 3" key="1">
    <citation type="submission" date="2016-03" db="EMBL/GenBank/DDBJ databases">
        <title>Draft genome sequence of Paenibacillus glacialis DSM 22343.</title>
        <authorList>
            <person name="Shin S.-K."/>
            <person name="Yi H."/>
        </authorList>
    </citation>
    <scope>NUCLEOTIDE SEQUENCE [LARGE SCALE GENOMIC DNA]</scope>
    <source>
        <strain evidence="2 3">DSM 22343</strain>
    </source>
</reference>
<proteinExistence type="predicted"/>
<dbReference type="AlphaFoldDB" id="A0A168DFP4"/>